<gene>
    <name evidence="2" type="ORF">SAMN06295905_2817</name>
</gene>
<dbReference type="Pfam" id="PF13579">
    <property type="entry name" value="Glyco_trans_4_4"/>
    <property type="match status" value="1"/>
</dbReference>
<accession>A0A1Y6G9Z9</accession>
<dbReference type="RefSeq" id="WP_086471193.1">
    <property type="nucleotide sequence ID" value="NZ_FXWK01000002.1"/>
</dbReference>
<protein>
    <submittedName>
        <fullName evidence="2">Glycosyltransferase involved in cell wall bisynthesis</fullName>
    </submittedName>
</protein>
<dbReference type="OrthoDB" id="185319at2"/>
<dbReference type="Proteomes" id="UP000194474">
    <property type="component" value="Unassembled WGS sequence"/>
</dbReference>
<organism evidence="2 3">
    <name type="scientific">Devosia lucknowensis</name>
    <dbReference type="NCBI Taxonomy" id="1096929"/>
    <lineage>
        <taxon>Bacteria</taxon>
        <taxon>Pseudomonadati</taxon>
        <taxon>Pseudomonadota</taxon>
        <taxon>Alphaproteobacteria</taxon>
        <taxon>Hyphomicrobiales</taxon>
        <taxon>Devosiaceae</taxon>
        <taxon>Devosia</taxon>
    </lineage>
</organism>
<dbReference type="EMBL" id="FXWK01000002">
    <property type="protein sequence ID" value="SMQ85538.1"/>
    <property type="molecule type" value="Genomic_DNA"/>
</dbReference>
<dbReference type="SUPFAM" id="SSF53756">
    <property type="entry name" value="UDP-Glycosyltransferase/glycogen phosphorylase"/>
    <property type="match status" value="1"/>
</dbReference>
<evidence type="ECO:0000313" key="2">
    <source>
        <dbReference type="EMBL" id="SMQ85538.1"/>
    </source>
</evidence>
<keyword evidence="3" id="KW-1185">Reference proteome</keyword>
<feature type="domain" description="Glycosyltransferase subfamily 4-like N-terminal" evidence="1">
    <location>
        <begin position="114"/>
        <end position="217"/>
    </location>
</feature>
<keyword evidence="2" id="KW-0808">Transferase</keyword>
<evidence type="ECO:0000259" key="1">
    <source>
        <dbReference type="Pfam" id="PF13579"/>
    </source>
</evidence>
<dbReference type="AlphaFoldDB" id="A0A1Y6G9Z9"/>
<reference evidence="3" key="1">
    <citation type="submission" date="2017-04" db="EMBL/GenBank/DDBJ databases">
        <authorList>
            <person name="Varghese N."/>
            <person name="Submissions S."/>
        </authorList>
    </citation>
    <scope>NUCLEOTIDE SEQUENCE [LARGE SCALE GENOMIC DNA]</scope>
</reference>
<dbReference type="InterPro" id="IPR028098">
    <property type="entry name" value="Glyco_trans_4-like_N"/>
</dbReference>
<dbReference type="GO" id="GO:0016757">
    <property type="term" value="F:glycosyltransferase activity"/>
    <property type="evidence" value="ECO:0007669"/>
    <property type="project" value="UniProtKB-ARBA"/>
</dbReference>
<proteinExistence type="predicted"/>
<sequence length="445" mass="49572">MTAHNIVLIVHYFPPVNSSGAKRMEAMSKYFSRSGRNVTVLTTAKVEADGEFTEIMPPGVRVLELDWRGCVRPFDANRHQAAKPVDQPVQSGRSLARIAKDVVMHMFGQLPDPRLPFAMSFFRPRLAPEIERAVREADVIVATTPPWPPLLAAIALKRRFRKPVVLDYRDQFSLCHEMPGGRLAKALELPVDRSLASQASALVTISEPMSAYYRQFHPNTHTILNGYDPEPLEAVLSRIERIRSHKGPLIIRYMGLVSEGRIPRALLGALSRLQAGGRVDPSMMQFEYYGEGRVMLNYLQEHHPDLNGFFKFLPRVSYSRSLELVATSDHLLFCENSIPPKAGETASASGILTTKLFEYLASGRPILADISPETLAGSFAVRASDQHFVSDDTNAFEEYLLSETFREPQAVARSSFVDSLSRAAQAQTYLALLDDVVATAKKQMA</sequence>
<name>A0A1Y6G9Z9_9HYPH</name>
<evidence type="ECO:0000313" key="3">
    <source>
        <dbReference type="Proteomes" id="UP000194474"/>
    </source>
</evidence>
<dbReference type="Gene3D" id="3.40.50.2000">
    <property type="entry name" value="Glycogen Phosphorylase B"/>
    <property type="match status" value="1"/>
</dbReference>